<dbReference type="Gene3D" id="3.40.50.620">
    <property type="entry name" value="HUPs"/>
    <property type="match status" value="1"/>
</dbReference>
<dbReference type="InterPro" id="IPR014729">
    <property type="entry name" value="Rossmann-like_a/b/a_fold"/>
</dbReference>
<dbReference type="PANTHER" id="PTHR46268:SF6">
    <property type="entry name" value="UNIVERSAL STRESS PROTEIN UP12"/>
    <property type="match status" value="1"/>
</dbReference>
<accession>A0AAJ4UWX0</accession>
<organism evidence="3 4">
    <name type="scientific">Halosegnis longus</name>
    <dbReference type="NCBI Taxonomy" id="2216012"/>
    <lineage>
        <taxon>Archaea</taxon>
        <taxon>Methanobacteriati</taxon>
        <taxon>Methanobacteriota</taxon>
        <taxon>Stenosarchaea group</taxon>
        <taxon>Halobacteria</taxon>
        <taxon>Halobacteriales</taxon>
        <taxon>Natronomonadaceae</taxon>
        <taxon>Halosegnis</taxon>
    </lineage>
</organism>
<protein>
    <submittedName>
        <fullName evidence="3">Universal stress protein</fullName>
    </submittedName>
</protein>
<sequence>MYETILLPVDGSDAATAALDHAGELAVTYGATVHVLAVADTRNRFESPSSGLAADAWVESQHESAEAAIDAAVDALPDDIDTERVEKEGVPEATILEYVGDHGVDLVVMGTHGRTGLDHYLIGSVTEDIVRKSEAPVLTVRLSE</sequence>
<dbReference type="InterPro" id="IPR006016">
    <property type="entry name" value="UspA"/>
</dbReference>
<dbReference type="EMBL" id="RJJC01000001">
    <property type="protein sequence ID" value="RNJ27335.1"/>
    <property type="molecule type" value="Genomic_DNA"/>
</dbReference>
<keyword evidence="4" id="KW-1185">Reference proteome</keyword>
<dbReference type="InterPro" id="IPR006015">
    <property type="entry name" value="Universal_stress_UspA"/>
</dbReference>
<dbReference type="Proteomes" id="UP000270581">
    <property type="component" value="Unassembled WGS sequence"/>
</dbReference>
<dbReference type="PRINTS" id="PR01438">
    <property type="entry name" value="UNVRSLSTRESS"/>
</dbReference>
<feature type="domain" description="UspA" evidence="2">
    <location>
        <begin position="1"/>
        <end position="141"/>
    </location>
</feature>
<dbReference type="AlphaFoldDB" id="A0AAJ4UWX0"/>
<reference evidence="3 4" key="1">
    <citation type="submission" date="2018-11" db="EMBL/GenBank/DDBJ databases">
        <title>Genome sequences of Natronomonas sp. CBA1133.</title>
        <authorList>
            <person name="Roh S.W."/>
            <person name="Cha I.-T."/>
        </authorList>
    </citation>
    <scope>NUCLEOTIDE SEQUENCE [LARGE SCALE GENOMIC DNA]</scope>
    <source>
        <strain evidence="3 4">CBA1133</strain>
    </source>
</reference>
<evidence type="ECO:0000259" key="2">
    <source>
        <dbReference type="Pfam" id="PF00582"/>
    </source>
</evidence>
<dbReference type="PANTHER" id="PTHR46268">
    <property type="entry name" value="STRESS RESPONSE PROTEIN NHAX"/>
    <property type="match status" value="1"/>
</dbReference>
<dbReference type="RefSeq" id="WP_123124519.1">
    <property type="nucleotide sequence ID" value="NZ_RJJC01000001.1"/>
</dbReference>
<name>A0AAJ4UWX0_9EURY</name>
<dbReference type="CDD" id="cd00293">
    <property type="entry name" value="USP-like"/>
    <property type="match status" value="1"/>
</dbReference>
<comment type="similarity">
    <text evidence="1">Belongs to the universal stress protein A family.</text>
</comment>
<comment type="caution">
    <text evidence="3">The sequence shown here is derived from an EMBL/GenBank/DDBJ whole genome shotgun (WGS) entry which is preliminary data.</text>
</comment>
<dbReference type="SUPFAM" id="SSF52402">
    <property type="entry name" value="Adenine nucleotide alpha hydrolases-like"/>
    <property type="match status" value="1"/>
</dbReference>
<evidence type="ECO:0000313" key="3">
    <source>
        <dbReference type="EMBL" id="RNJ27335.1"/>
    </source>
</evidence>
<evidence type="ECO:0000313" key="4">
    <source>
        <dbReference type="Proteomes" id="UP000270581"/>
    </source>
</evidence>
<evidence type="ECO:0000256" key="1">
    <source>
        <dbReference type="ARBA" id="ARBA00008791"/>
    </source>
</evidence>
<dbReference type="PIRSF" id="PIRSF006276">
    <property type="entry name" value="UspA"/>
    <property type="match status" value="1"/>
</dbReference>
<proteinExistence type="inferred from homology"/>
<gene>
    <name evidence="3" type="ORF">Nmn1133_12015</name>
</gene>
<dbReference type="Pfam" id="PF00582">
    <property type="entry name" value="Usp"/>
    <property type="match status" value="1"/>
</dbReference>